<evidence type="ECO:0000256" key="2">
    <source>
        <dbReference type="ARBA" id="ARBA00023002"/>
    </source>
</evidence>
<dbReference type="Proteomes" id="UP001200537">
    <property type="component" value="Unassembled WGS sequence"/>
</dbReference>
<reference evidence="3" key="1">
    <citation type="submission" date="2022-01" db="EMBL/GenBank/DDBJ databases">
        <title>Collection of gut derived symbiotic bacterial strains cultured from healthy donors.</title>
        <authorList>
            <person name="Lin H."/>
            <person name="Kohout C."/>
            <person name="Waligurski E."/>
            <person name="Pamer E.G."/>
        </authorList>
    </citation>
    <scope>NUCLEOTIDE SEQUENCE</scope>
    <source>
        <strain evidence="3">DFI.7.46</strain>
    </source>
</reference>
<dbReference type="GO" id="GO:0016616">
    <property type="term" value="F:oxidoreductase activity, acting on the CH-OH group of donors, NAD or NADP as acceptor"/>
    <property type="evidence" value="ECO:0007669"/>
    <property type="project" value="UniProtKB-ARBA"/>
</dbReference>
<evidence type="ECO:0000313" key="4">
    <source>
        <dbReference type="Proteomes" id="UP001200537"/>
    </source>
</evidence>
<dbReference type="FunFam" id="3.40.50.720:FF:000047">
    <property type="entry name" value="NADP-dependent L-serine/L-allo-threonine dehydrogenase"/>
    <property type="match status" value="1"/>
</dbReference>
<comment type="caution">
    <text evidence="3">The sequence shown here is derived from an EMBL/GenBank/DDBJ whole genome shotgun (WGS) entry which is preliminary data.</text>
</comment>
<dbReference type="Pfam" id="PF00106">
    <property type="entry name" value="adh_short"/>
    <property type="match status" value="1"/>
</dbReference>
<protein>
    <submittedName>
        <fullName evidence="3">SDR family NAD(P)-dependent oxidoreductase</fullName>
    </submittedName>
</protein>
<dbReference type="InterPro" id="IPR036291">
    <property type="entry name" value="NAD(P)-bd_dom_sf"/>
</dbReference>
<dbReference type="Gene3D" id="3.40.50.720">
    <property type="entry name" value="NAD(P)-binding Rossmann-like Domain"/>
    <property type="match status" value="1"/>
</dbReference>
<sequence>MSDIPTYPQPRPASRVLVTGASTGIGEATVRQLRASGWAVIAVARRRERLEKLAAETGCEFFACDLTDRAAVEEMVAELLSKGSLTAVVNNAGGAIGTDSVADGKVADWEEMYQRNVVTALNVTQATLPALRENGGDLLYVTSTAALDTYPGGGGYVAAKHAEQMIPLTLRQELVGEPVRLIEIAPGMVKTPEFSLNRLGSREAAEQVYRGVEKPLVAADIADLISWCLSRPPHVNIDRVIIRPVAQATNTLIARSQD</sequence>
<dbReference type="InterPro" id="IPR002347">
    <property type="entry name" value="SDR_fam"/>
</dbReference>
<evidence type="ECO:0000313" key="3">
    <source>
        <dbReference type="EMBL" id="MCG4617160.1"/>
    </source>
</evidence>
<organism evidence="3 4">
    <name type="scientific">Varibaculum cambriense</name>
    <dbReference type="NCBI Taxonomy" id="184870"/>
    <lineage>
        <taxon>Bacteria</taxon>
        <taxon>Bacillati</taxon>
        <taxon>Actinomycetota</taxon>
        <taxon>Actinomycetes</taxon>
        <taxon>Actinomycetales</taxon>
        <taxon>Actinomycetaceae</taxon>
        <taxon>Varibaculum</taxon>
    </lineage>
</organism>
<keyword evidence="2" id="KW-0560">Oxidoreductase</keyword>
<evidence type="ECO:0000256" key="1">
    <source>
        <dbReference type="ARBA" id="ARBA00006484"/>
    </source>
</evidence>
<gene>
    <name evidence="3" type="ORF">L0M99_01435</name>
</gene>
<name>A0AAJ1BA74_9ACTO</name>
<comment type="similarity">
    <text evidence="1">Belongs to the short-chain dehydrogenases/reductases (SDR) family.</text>
</comment>
<dbReference type="SUPFAM" id="SSF51735">
    <property type="entry name" value="NAD(P)-binding Rossmann-fold domains"/>
    <property type="match status" value="1"/>
</dbReference>
<dbReference type="PANTHER" id="PTHR42901:SF1">
    <property type="entry name" value="ALCOHOL DEHYDROGENASE"/>
    <property type="match status" value="1"/>
</dbReference>
<dbReference type="PRINTS" id="PR00081">
    <property type="entry name" value="GDHRDH"/>
</dbReference>
<proteinExistence type="inferred from homology"/>
<dbReference type="AlphaFoldDB" id="A0AAJ1BA74"/>
<dbReference type="PANTHER" id="PTHR42901">
    <property type="entry name" value="ALCOHOL DEHYDROGENASE"/>
    <property type="match status" value="1"/>
</dbReference>
<accession>A0AAJ1BA74</accession>
<dbReference type="EMBL" id="JAKNHJ010000002">
    <property type="protein sequence ID" value="MCG4617160.1"/>
    <property type="molecule type" value="Genomic_DNA"/>
</dbReference>
<dbReference type="RefSeq" id="WP_238127491.1">
    <property type="nucleotide sequence ID" value="NZ_JAGZVZ010000004.1"/>
</dbReference>